<dbReference type="GeneID" id="77134091"/>
<evidence type="ECO:0000256" key="1">
    <source>
        <dbReference type="ARBA" id="ARBA00010634"/>
    </source>
</evidence>
<name>C3XCE5_OXAFO</name>
<dbReference type="Proteomes" id="UP000005089">
    <property type="component" value="Unassembled WGS sequence"/>
</dbReference>
<evidence type="ECO:0000256" key="2">
    <source>
        <dbReference type="ARBA" id="ARBA00022729"/>
    </source>
</evidence>
<keyword evidence="2 3" id="KW-0732">Signal</keyword>
<proteinExistence type="inferred from homology"/>
<gene>
    <name evidence="4" type="ORF">OFBG_01899</name>
</gene>
<dbReference type="PANTHER" id="PTHR30035:SF3">
    <property type="entry name" value="INTERMEMBRANE PHOSPHOLIPID TRANSPORT SYSTEM LIPOPROTEIN MLAA"/>
    <property type="match status" value="1"/>
</dbReference>
<evidence type="ECO:0000256" key="3">
    <source>
        <dbReference type="SAM" id="SignalP"/>
    </source>
</evidence>
<dbReference type="PANTHER" id="PTHR30035">
    <property type="entry name" value="LIPOPROTEIN VACJ-RELATED"/>
    <property type="match status" value="1"/>
</dbReference>
<dbReference type="InterPro" id="IPR007428">
    <property type="entry name" value="MlaA"/>
</dbReference>
<dbReference type="Pfam" id="PF04333">
    <property type="entry name" value="MlaA"/>
    <property type="match status" value="1"/>
</dbReference>
<keyword evidence="5" id="KW-1185">Reference proteome</keyword>
<feature type="signal peptide" evidence="3">
    <location>
        <begin position="1"/>
        <end position="25"/>
    </location>
</feature>
<sequence>MSYLKRLAKPAVAIMASVCIMTGCATKNPNDPFENYNRVMFNVNEAFDHTAFKPLAMLYDTVMPDFAQTIVTNFFGNINDVWYAFNNLLQGQGEKGMTDVARVMVNSVFGLGGVIDVASNLNMPKYRADFGQTLGVWGMEAGPYVVLPLIGPSTLRDTIALPAEWYGDAWSYVDNVRLRNAGLIVRAVNYRAALLDASSLVDDAALDKYEFMRDAYLQRRYKQVHGEAADTSDEWVELTSADPALKSDTDAEQTEAIVKPVVTENKADSAIVKPLISENMTDSAIVKPVVSENKAEQVIVKPVISKNETLIDVSQNESGKTDSVI</sequence>
<dbReference type="RefSeq" id="WP_005882401.1">
    <property type="nucleotide sequence ID" value="NZ_CP019430.1"/>
</dbReference>
<protein>
    <submittedName>
        <fullName evidence="4">VacJ-like protein</fullName>
    </submittedName>
</protein>
<accession>C3XCE5</accession>
<dbReference type="PRINTS" id="PR01805">
    <property type="entry name" value="VACJLIPOPROT"/>
</dbReference>
<comment type="similarity">
    <text evidence="1">Belongs to the MlaA family.</text>
</comment>
<dbReference type="STRING" id="847.BRW83_0182"/>
<reference evidence="4 5" key="1">
    <citation type="submission" date="2009-02" db="EMBL/GenBank/DDBJ databases">
        <title>The Genome Sequence of Oxalobacter formigenes OXCC13.</title>
        <authorList>
            <consortium name="The Broad Institute Genome Sequencing Platform"/>
            <person name="Ward D."/>
            <person name="Young S.K."/>
            <person name="Kodira C.D."/>
            <person name="Zeng Q."/>
            <person name="Koehrsen M."/>
            <person name="Alvarado L."/>
            <person name="Berlin A."/>
            <person name="Borenstein D."/>
            <person name="Chen Z."/>
            <person name="Engels R."/>
            <person name="Freedman E."/>
            <person name="Gellesch M."/>
            <person name="Goldberg J."/>
            <person name="Griggs A."/>
            <person name="Gujja S."/>
            <person name="Heiman D."/>
            <person name="Hepburn T."/>
            <person name="Howarth C."/>
            <person name="Jen D."/>
            <person name="Larson L."/>
            <person name="Lewis B."/>
            <person name="Mehta T."/>
            <person name="Park D."/>
            <person name="Pearson M."/>
            <person name="Roberts A."/>
            <person name="Saif S."/>
            <person name="Shea T."/>
            <person name="Shenoy N."/>
            <person name="Sisk P."/>
            <person name="Stolte C."/>
            <person name="Sykes S."/>
            <person name="Walk T."/>
            <person name="White J."/>
            <person name="Yandava C."/>
            <person name="Allison M.J."/>
            <person name="Lander E."/>
            <person name="Nusbaum C."/>
            <person name="Galagan J."/>
            <person name="Birren B."/>
        </authorList>
    </citation>
    <scope>NUCLEOTIDE SEQUENCE [LARGE SCALE GENOMIC DNA]</scope>
    <source>
        <strain evidence="4 5">OXCC13</strain>
    </source>
</reference>
<dbReference type="GO" id="GO:0120010">
    <property type="term" value="P:intermembrane phospholipid transfer"/>
    <property type="evidence" value="ECO:0007669"/>
    <property type="project" value="TreeGrafter"/>
</dbReference>
<dbReference type="GO" id="GO:0016020">
    <property type="term" value="C:membrane"/>
    <property type="evidence" value="ECO:0007669"/>
    <property type="project" value="InterPro"/>
</dbReference>
<dbReference type="EMBL" id="GG658170">
    <property type="protein sequence ID" value="EEO30871.1"/>
    <property type="molecule type" value="Genomic_DNA"/>
</dbReference>
<feature type="chain" id="PRO_5030167042" evidence="3">
    <location>
        <begin position="26"/>
        <end position="325"/>
    </location>
</feature>
<dbReference type="eggNOG" id="COG2853">
    <property type="taxonomic scope" value="Bacteria"/>
</dbReference>
<dbReference type="PROSITE" id="PS51257">
    <property type="entry name" value="PROKAR_LIPOPROTEIN"/>
    <property type="match status" value="1"/>
</dbReference>
<evidence type="ECO:0000313" key="5">
    <source>
        <dbReference type="Proteomes" id="UP000005089"/>
    </source>
</evidence>
<dbReference type="AlphaFoldDB" id="C3XCE5"/>
<evidence type="ECO:0000313" key="4">
    <source>
        <dbReference type="EMBL" id="EEO30871.1"/>
    </source>
</evidence>
<dbReference type="OrthoDB" id="9785326at2"/>
<dbReference type="HOGENOM" id="CLU_059326_1_1_4"/>
<organism evidence="4 5">
    <name type="scientific">Oxalobacter formigenes OXCC13</name>
    <dbReference type="NCBI Taxonomy" id="556269"/>
    <lineage>
        <taxon>Bacteria</taxon>
        <taxon>Pseudomonadati</taxon>
        <taxon>Pseudomonadota</taxon>
        <taxon>Betaproteobacteria</taxon>
        <taxon>Burkholderiales</taxon>
        <taxon>Oxalobacteraceae</taxon>
        <taxon>Oxalobacter</taxon>
    </lineage>
</organism>